<dbReference type="KEGG" id="mph:MLP_17840"/>
<dbReference type="Pfam" id="PF01209">
    <property type="entry name" value="Ubie_methyltran"/>
    <property type="match status" value="1"/>
</dbReference>
<dbReference type="InterPro" id="IPR029063">
    <property type="entry name" value="SAM-dependent_MTases_sf"/>
</dbReference>
<sequence length="257" mass="28327">MSVAQAFDRGAARYDLMVALNPGYHRELRRAAAALVERTEICRRRGSPSVIDLPSIDIPSNDLSFIDLACGSGASTRALVDAAPPRTAVLGLDASPGMLAQATAKDWPAEVRFDRAVAGTLDVDVIGRGRHDGVLTCYLFRNVAADQRDLAVRETYDLLRPGGWLVVQEYSVAGNPRARRVWDAVCLGVIIPLGILVDRNRDLYRYLWRSVLNFDPVDRFAERLLAAGFTDVAHRTATGWQRGVLHTFVARKPDRST</sequence>
<evidence type="ECO:0000313" key="2">
    <source>
        <dbReference type="Proteomes" id="UP000007947"/>
    </source>
</evidence>
<name>F5XSB7_MICPN</name>
<dbReference type="eggNOG" id="COG2226">
    <property type="taxonomic scope" value="Bacteria"/>
</dbReference>
<dbReference type="SUPFAM" id="SSF53335">
    <property type="entry name" value="S-adenosyl-L-methionine-dependent methyltransferases"/>
    <property type="match status" value="1"/>
</dbReference>
<dbReference type="CDD" id="cd02440">
    <property type="entry name" value="AdoMet_MTases"/>
    <property type="match status" value="1"/>
</dbReference>
<evidence type="ECO:0000313" key="1">
    <source>
        <dbReference type="EMBL" id="BAK34798.1"/>
    </source>
</evidence>
<protein>
    <recommendedName>
        <fullName evidence="3">Methyltransferase</fullName>
    </recommendedName>
</protein>
<dbReference type="Gene3D" id="3.40.50.150">
    <property type="entry name" value="Vaccinia Virus protein VP39"/>
    <property type="match status" value="1"/>
</dbReference>
<dbReference type="AlphaFoldDB" id="F5XSB7"/>
<dbReference type="EMBL" id="AP012204">
    <property type="protein sequence ID" value="BAK34798.1"/>
    <property type="molecule type" value="Genomic_DNA"/>
</dbReference>
<dbReference type="PANTHER" id="PTHR43591">
    <property type="entry name" value="METHYLTRANSFERASE"/>
    <property type="match status" value="1"/>
</dbReference>
<proteinExistence type="predicted"/>
<reference evidence="1 2" key="1">
    <citation type="submission" date="2011-05" db="EMBL/GenBank/DDBJ databases">
        <title>Whole genome sequence of Microlunatus phosphovorus NM-1.</title>
        <authorList>
            <person name="Hosoyama A."/>
            <person name="Sasaki K."/>
            <person name="Harada T."/>
            <person name="Igarashi R."/>
            <person name="Kawakoshi A."/>
            <person name="Sasagawa M."/>
            <person name="Fukada J."/>
            <person name="Nakamura S."/>
            <person name="Katano Y."/>
            <person name="Hanada S."/>
            <person name="Kamagata Y."/>
            <person name="Nakamura N."/>
            <person name="Yamazaki S."/>
            <person name="Fujita N."/>
        </authorList>
    </citation>
    <scope>NUCLEOTIDE SEQUENCE [LARGE SCALE GENOMIC DNA]</scope>
    <source>
        <strain evidence="2">ATCC 700054 / DSM 10555 / JCM 9379 / NBRC 101784 / NCIMB 13414 / VKM Ac-1990 / NM-1</strain>
    </source>
</reference>
<keyword evidence="2" id="KW-1185">Reference proteome</keyword>
<accession>F5XSB7</accession>
<dbReference type="STRING" id="1032480.MLP_17840"/>
<evidence type="ECO:0008006" key="3">
    <source>
        <dbReference type="Google" id="ProtNLM"/>
    </source>
</evidence>
<organism evidence="1 2">
    <name type="scientific">Microlunatus phosphovorus (strain ATCC 700054 / DSM 10555 / JCM 9379 / NBRC 101784 / NCIMB 13414 / VKM Ac-1990 / NM-1)</name>
    <dbReference type="NCBI Taxonomy" id="1032480"/>
    <lineage>
        <taxon>Bacteria</taxon>
        <taxon>Bacillati</taxon>
        <taxon>Actinomycetota</taxon>
        <taxon>Actinomycetes</taxon>
        <taxon>Propionibacteriales</taxon>
        <taxon>Propionibacteriaceae</taxon>
        <taxon>Microlunatus</taxon>
    </lineage>
</organism>
<gene>
    <name evidence="1" type="ordered locus">MLP_17840</name>
</gene>
<dbReference type="Proteomes" id="UP000007947">
    <property type="component" value="Chromosome"/>
</dbReference>
<dbReference type="RefSeq" id="WP_013862678.1">
    <property type="nucleotide sequence ID" value="NC_015635.1"/>
</dbReference>
<dbReference type="HOGENOM" id="CLU_1169374_0_0_11"/>